<keyword evidence="4" id="KW-1185">Reference proteome</keyword>
<keyword evidence="1" id="KW-0812">Transmembrane</keyword>
<dbReference type="EMBL" id="FOOX01000006">
    <property type="protein sequence ID" value="SFG57192.1"/>
    <property type="molecule type" value="Genomic_DNA"/>
</dbReference>
<dbReference type="RefSeq" id="WP_092471270.1">
    <property type="nucleotide sequence ID" value="NZ_FOOX01000006.1"/>
</dbReference>
<dbReference type="OrthoDB" id="1879190at2"/>
<protein>
    <submittedName>
        <fullName evidence="3">Uncharacterized protein</fullName>
    </submittedName>
</protein>
<accession>A0A1I2SWV5</accession>
<evidence type="ECO:0000313" key="3">
    <source>
        <dbReference type="EMBL" id="SFG57192.1"/>
    </source>
</evidence>
<evidence type="ECO:0000313" key="4">
    <source>
        <dbReference type="Proteomes" id="UP000199337"/>
    </source>
</evidence>
<dbReference type="STRING" id="341036.SAMN05660649_02047"/>
<reference evidence="4" key="1">
    <citation type="submission" date="2016-10" db="EMBL/GenBank/DDBJ databases">
        <authorList>
            <person name="Varghese N."/>
            <person name="Submissions S."/>
        </authorList>
    </citation>
    <scope>NUCLEOTIDE SEQUENCE [LARGE SCALE GENOMIC DNA]</scope>
    <source>
        <strain evidence="4">DSM 17038</strain>
    </source>
</reference>
<feature type="chain" id="PRO_5011572284" evidence="2">
    <location>
        <begin position="27"/>
        <end position="686"/>
    </location>
</feature>
<name>A0A1I2SWV5_9FIRM</name>
<keyword evidence="1" id="KW-0472">Membrane</keyword>
<organism evidence="3 4">
    <name type="scientific">Desulfotruncus arcticus DSM 17038</name>
    <dbReference type="NCBI Taxonomy" id="1121424"/>
    <lineage>
        <taxon>Bacteria</taxon>
        <taxon>Bacillati</taxon>
        <taxon>Bacillota</taxon>
        <taxon>Clostridia</taxon>
        <taxon>Eubacteriales</taxon>
        <taxon>Desulfallaceae</taxon>
        <taxon>Desulfotruncus</taxon>
    </lineage>
</organism>
<sequence length="686" mass="73547">MHKNNLILIYLVIMVVWLLAGGSAYASAPVAISAETGFAGKCKAGGINPVRVTLESGGQDVEGTVTVAAGARLYRHRVDLPAGTTKMLPFSVLVLNQDRAITISFDDHDGKVIAGRRVPLEIAPANAVLVGLLSDTPAELYYVRGLNAPLTAGKDVLTVNMDENFHFTPAEMQNINLIVLDNFNTGNLAADQEELLRSWLSGGGLALVGTGRYGYKNLTGMFARLDGAEPTGYGCAAALPFSPAGSDDPSGVAQALEQYITAAGLARLINGARITEQAAAAGELQPVAERLLQPSGYAVLFLLALAVVYLLLLGACIFWRGRPWWAVPAIVAGFAMIFCLLAWSGGLYRSKAVCAGVQIHGDDDASYSLTNIYPYRQQQLEVQLPGTYLIQEAGAGKFSIDPLETTIAYDDAGPHYLYSRGTAPGKNPNLQLGLDGDLLTGEIENPLACDLVNCFLLVGDTVVGLGDLEGRGRVEFKYRLEHALLNLGDYNFLDAVSRAGKMDNYQLELFKYYFYQAAGDGTGCKMFGFSRGQKELTINGKSRKVEELALRVFPVTLQTGPGAVTLPPGLVQPVVECRNPSTVIKNDYNLREGEELTVYYVLPPEVRAGEISVYSRVEGGQIKLEVFNRRQGAWEPLISGMLQGAALEDYIGGGPLAIKIKGSGRIIIPQIGIKGYKSAERAPASG</sequence>
<keyword evidence="1" id="KW-1133">Transmembrane helix</keyword>
<dbReference type="Proteomes" id="UP000199337">
    <property type="component" value="Unassembled WGS sequence"/>
</dbReference>
<evidence type="ECO:0000256" key="2">
    <source>
        <dbReference type="SAM" id="SignalP"/>
    </source>
</evidence>
<dbReference type="AlphaFoldDB" id="A0A1I2SWV5"/>
<proteinExistence type="predicted"/>
<feature type="transmembrane region" description="Helical" evidence="1">
    <location>
        <begin position="326"/>
        <end position="348"/>
    </location>
</feature>
<gene>
    <name evidence="3" type="ORF">SAMN05660649_02047</name>
</gene>
<keyword evidence="2" id="KW-0732">Signal</keyword>
<feature type="transmembrane region" description="Helical" evidence="1">
    <location>
        <begin position="297"/>
        <end position="319"/>
    </location>
</feature>
<evidence type="ECO:0000256" key="1">
    <source>
        <dbReference type="SAM" id="Phobius"/>
    </source>
</evidence>
<feature type="signal peptide" evidence="2">
    <location>
        <begin position="1"/>
        <end position="26"/>
    </location>
</feature>